<dbReference type="SUPFAM" id="SSF52540">
    <property type="entry name" value="P-loop containing nucleoside triphosphate hydrolases"/>
    <property type="match status" value="1"/>
</dbReference>
<evidence type="ECO:0008006" key="5">
    <source>
        <dbReference type="Google" id="ProtNLM"/>
    </source>
</evidence>
<dbReference type="SUPFAM" id="SSF52980">
    <property type="entry name" value="Restriction endonuclease-like"/>
    <property type="match status" value="1"/>
</dbReference>
<proteinExistence type="predicted"/>
<evidence type="ECO:0000259" key="2">
    <source>
        <dbReference type="Pfam" id="PF03008"/>
    </source>
</evidence>
<dbReference type="Pfam" id="PF01637">
    <property type="entry name" value="ATPase_2"/>
    <property type="match status" value="1"/>
</dbReference>
<dbReference type="InterPro" id="IPR011579">
    <property type="entry name" value="ATPase_dom"/>
</dbReference>
<evidence type="ECO:0000313" key="4">
    <source>
        <dbReference type="Proteomes" id="UP000184127"/>
    </source>
</evidence>
<dbReference type="PANTHER" id="PTHR34704">
    <property type="entry name" value="ATPASE"/>
    <property type="match status" value="1"/>
</dbReference>
<dbReference type="InterPro" id="IPR011335">
    <property type="entry name" value="Restrct_endonuc-II-like"/>
</dbReference>
<name>A0A1M4ZQG0_9THEO</name>
<keyword evidence="4" id="KW-1185">Reference proteome</keyword>
<dbReference type="PANTHER" id="PTHR34704:SF1">
    <property type="entry name" value="ATPASE"/>
    <property type="match status" value="1"/>
</dbReference>
<sequence>MKKFVNREAEIQFLETQFSKEGSSFVVIYGRRRVGKTALIKEFIKDKKAIYFLATEEIESQNINNFKILVAKFFNNSLLEKAQNIMWDEIFEFIANNVKNEKLVIVIDEFQYLCKVNPSFASILQKIWDEKLKGKNIFFIVCGSLVNMMEQHVLNYSSPLYGRRTGQIKLKPLKFKYLKEFFPQSTEDELIWLYAILGGVPRYLEVFNYKGDIYEAIRENMLNRQSFLYEEPLFLLEREIQDIGTYFSLIKSISLGNHKLQQIAQTLSVPQTRLTKYINTLIDLDILRRDTPVTEEYPEKSKKGLYFINDNFLNFWFKFVYPFKEQLELDNVEFVLENIKKRIITEHISFVYEDICKEYVWELSQKGELHLKISKIGKWWDKNNEIDIVGIDTTTGSLLYGECKYTNSKVDIDLFYSLKQKASKVNAKNKAEEYYIIFSKSGFTERFLSFAEEIENLILITFPERTIFNF</sequence>
<dbReference type="Gene3D" id="3.40.50.300">
    <property type="entry name" value="P-loop containing nucleotide triphosphate hydrolases"/>
    <property type="match status" value="1"/>
</dbReference>
<dbReference type="RefSeq" id="WP_072969312.1">
    <property type="nucleotide sequence ID" value="NZ_FQUR01000017.1"/>
</dbReference>
<dbReference type="InterPro" id="IPR027417">
    <property type="entry name" value="P-loop_NTPase"/>
</dbReference>
<dbReference type="InterPro" id="IPR004256">
    <property type="entry name" value="DUF234"/>
</dbReference>
<dbReference type="AlphaFoldDB" id="A0A1M4ZQG0"/>
<evidence type="ECO:0000259" key="1">
    <source>
        <dbReference type="Pfam" id="PF01637"/>
    </source>
</evidence>
<organism evidence="3 4">
    <name type="scientific">Thermoanaerobacter uzonensis DSM 18761</name>
    <dbReference type="NCBI Taxonomy" id="1123369"/>
    <lineage>
        <taxon>Bacteria</taxon>
        <taxon>Bacillati</taxon>
        <taxon>Bacillota</taxon>
        <taxon>Clostridia</taxon>
        <taxon>Thermoanaerobacterales</taxon>
        <taxon>Thermoanaerobacteraceae</taxon>
        <taxon>Thermoanaerobacter</taxon>
    </lineage>
</organism>
<reference evidence="4" key="1">
    <citation type="submission" date="2016-11" db="EMBL/GenBank/DDBJ databases">
        <authorList>
            <person name="Varghese N."/>
            <person name="Submissions S."/>
        </authorList>
    </citation>
    <scope>NUCLEOTIDE SEQUENCE [LARGE SCALE GENOMIC DNA]</scope>
    <source>
        <strain evidence="4">DSM 18761</strain>
    </source>
</reference>
<protein>
    <recommendedName>
        <fullName evidence="5">ATPase</fullName>
    </recommendedName>
</protein>
<feature type="domain" description="ATPase" evidence="1">
    <location>
        <begin position="4"/>
        <end position="205"/>
    </location>
</feature>
<accession>A0A1M4ZQG0</accession>
<gene>
    <name evidence="3" type="ORF">SAMN02745195_02081</name>
</gene>
<dbReference type="GO" id="GO:0005524">
    <property type="term" value="F:ATP binding"/>
    <property type="evidence" value="ECO:0007669"/>
    <property type="project" value="InterPro"/>
</dbReference>
<dbReference type="Pfam" id="PF03008">
    <property type="entry name" value="DUF234"/>
    <property type="match status" value="1"/>
</dbReference>
<evidence type="ECO:0000313" key="3">
    <source>
        <dbReference type="EMBL" id="SHF20251.1"/>
    </source>
</evidence>
<dbReference type="Proteomes" id="UP000184127">
    <property type="component" value="Unassembled WGS sequence"/>
</dbReference>
<feature type="domain" description="DUF234" evidence="2">
    <location>
        <begin position="316"/>
        <end position="409"/>
    </location>
</feature>
<dbReference type="EMBL" id="FQUR01000017">
    <property type="protein sequence ID" value="SHF20251.1"/>
    <property type="molecule type" value="Genomic_DNA"/>
</dbReference>